<keyword evidence="3" id="KW-0808">Transferase</keyword>
<dbReference type="SUPFAM" id="SSF56266">
    <property type="entry name" value="DmpA/ArgJ-like"/>
    <property type="match status" value="1"/>
</dbReference>
<evidence type="ECO:0000313" key="4">
    <source>
        <dbReference type="Proteomes" id="UP000061227"/>
    </source>
</evidence>
<dbReference type="GO" id="GO:0006592">
    <property type="term" value="P:ornithine biosynthetic process"/>
    <property type="evidence" value="ECO:0007669"/>
    <property type="project" value="TreeGrafter"/>
</dbReference>
<protein>
    <submittedName>
        <fullName evidence="3">Bifunctional ornithineacetyltransferase/N-acetylglutamate synthase</fullName>
    </submittedName>
</protein>
<accession>A0A3F3H4F6</accession>
<dbReference type="EMBL" id="DF968065">
    <property type="protein sequence ID" value="GAP02890.1"/>
    <property type="molecule type" value="Genomic_DNA"/>
</dbReference>
<dbReference type="PANTHER" id="PTHR23100:SF0">
    <property type="entry name" value="ARGININE BIOSYNTHESIS BIFUNCTIONAL PROTEIN ARGJ, MITOCHONDRIAL"/>
    <property type="match status" value="1"/>
</dbReference>
<keyword evidence="4" id="KW-1185">Reference proteome</keyword>
<dbReference type="GO" id="GO:0004042">
    <property type="term" value="F:L-glutamate N-acetyltransferase activity"/>
    <property type="evidence" value="ECO:0007669"/>
    <property type="project" value="TreeGrafter"/>
</dbReference>
<evidence type="ECO:0000313" key="3">
    <source>
        <dbReference type="EMBL" id="GAP02890.1"/>
    </source>
</evidence>
<evidence type="ECO:0000256" key="1">
    <source>
        <dbReference type="ARBA" id="ARBA00011475"/>
    </source>
</evidence>
<name>A0A3F3H4F6_9LACO</name>
<evidence type="ECO:0000256" key="2">
    <source>
        <dbReference type="SAM" id="MobiDB-lite"/>
    </source>
</evidence>
<organism evidence="3 4">
    <name type="scientific">Fructobacillus pseudoficulneus</name>
    <dbReference type="NCBI Taxonomy" id="220714"/>
    <lineage>
        <taxon>Bacteria</taxon>
        <taxon>Bacillati</taxon>
        <taxon>Bacillota</taxon>
        <taxon>Bacilli</taxon>
        <taxon>Lactobacillales</taxon>
        <taxon>Lactobacillaceae</taxon>
        <taxon>Fructobacillus</taxon>
    </lineage>
</organism>
<reference evidence="3 4" key="1">
    <citation type="journal article" date="2015" name="BMC Genomics">
        <title>Comparative genomics of Fructobacillus spp. and Leuconostoc spp. reveals niche-specific evolution of Fructobacillus spp.</title>
        <authorList>
            <person name="Endo A."/>
            <person name="Tanizawa Y."/>
            <person name="Tanaka N."/>
            <person name="Maeno S."/>
            <person name="Kumar H."/>
            <person name="Shiwa Y."/>
            <person name="Okada S."/>
            <person name="Yoshikawa H."/>
            <person name="Dicks L."/>
            <person name="Nakagawa J."/>
            <person name="Arita M."/>
        </authorList>
    </citation>
    <scope>NUCLEOTIDE SEQUENCE [LARGE SCALE GENOMIC DNA]</scope>
    <source>
        <strain evidence="3 4">DSM 15468</strain>
    </source>
</reference>
<dbReference type="Gene3D" id="3.60.70.12">
    <property type="entry name" value="L-amino peptidase D-ALA esterase/amidase"/>
    <property type="match status" value="1"/>
</dbReference>
<dbReference type="GO" id="GO:0006526">
    <property type="term" value="P:L-arginine biosynthetic process"/>
    <property type="evidence" value="ECO:0007669"/>
    <property type="project" value="InterPro"/>
</dbReference>
<dbReference type="PANTHER" id="PTHR23100">
    <property type="entry name" value="ARGININE BIOSYNTHESIS BIFUNCTIONAL PROTEIN ARGJ"/>
    <property type="match status" value="1"/>
</dbReference>
<dbReference type="Pfam" id="PF01960">
    <property type="entry name" value="ArgJ"/>
    <property type="match status" value="1"/>
</dbReference>
<dbReference type="GO" id="GO:0004358">
    <property type="term" value="F:L-glutamate N-acetyltransferase activity, acting on acetyl-L-ornithine as donor"/>
    <property type="evidence" value="ECO:0007669"/>
    <property type="project" value="InterPro"/>
</dbReference>
<proteinExistence type="predicted"/>
<dbReference type="Proteomes" id="UP000061227">
    <property type="component" value="Unassembled WGS sequence"/>
</dbReference>
<sequence length="75" mass="8256">MQEIDFTWPAGFQTGATHAGFKENDQLDMAWLVSDMPAAAAGVYTKNQFQAAPVQHTKQKNQPGAQPAGHHHQLR</sequence>
<dbReference type="AlphaFoldDB" id="A0A3F3H4F6"/>
<dbReference type="InterPro" id="IPR016117">
    <property type="entry name" value="ArgJ-like_dom_sf"/>
</dbReference>
<gene>
    <name evidence="3" type="primary">argJ</name>
    <name evidence="3" type="ORF">FPFC_030700</name>
</gene>
<dbReference type="InterPro" id="IPR002813">
    <property type="entry name" value="Arg_biosynth_ArgJ"/>
</dbReference>
<comment type="subunit">
    <text evidence="1">Heterotetramer of two alpha and two beta chains.</text>
</comment>
<feature type="region of interest" description="Disordered" evidence="2">
    <location>
        <begin position="51"/>
        <end position="75"/>
    </location>
</feature>